<feature type="chain" id="PRO_5032714592" description="Lipoprotein" evidence="1">
    <location>
        <begin position="22"/>
        <end position="799"/>
    </location>
</feature>
<dbReference type="Proteomes" id="UP000595224">
    <property type="component" value="Chromosome"/>
</dbReference>
<reference evidence="2 3" key="1">
    <citation type="submission" date="2020-11" db="EMBL/GenBank/DDBJ databases">
        <title>Treponema Peruensis nv. sp., first commensal Treponema isolated from human feces.</title>
        <authorList>
            <person name="Belkhou C."/>
            <person name="Raes J."/>
        </authorList>
    </citation>
    <scope>NUCLEOTIDE SEQUENCE [LARGE SCALE GENOMIC DNA]</scope>
    <source>
        <strain evidence="2 3">RCC2812</strain>
    </source>
</reference>
<keyword evidence="3" id="KW-1185">Reference proteome</keyword>
<protein>
    <recommendedName>
        <fullName evidence="4">Lipoprotein</fullName>
    </recommendedName>
</protein>
<dbReference type="PROSITE" id="PS51257">
    <property type="entry name" value="PROKAR_LIPOPROTEIN"/>
    <property type="match status" value="1"/>
</dbReference>
<dbReference type="Gene3D" id="2.60.120.260">
    <property type="entry name" value="Galactose-binding domain-like"/>
    <property type="match status" value="1"/>
</dbReference>
<evidence type="ECO:0008006" key="4">
    <source>
        <dbReference type="Google" id="ProtNLM"/>
    </source>
</evidence>
<evidence type="ECO:0000313" key="2">
    <source>
        <dbReference type="EMBL" id="QQA00297.1"/>
    </source>
</evidence>
<evidence type="ECO:0000313" key="3">
    <source>
        <dbReference type="Proteomes" id="UP000595224"/>
    </source>
</evidence>
<organism evidence="2 3">
    <name type="scientific">Treponema peruense</name>
    <dbReference type="NCBI Taxonomy" id="2787628"/>
    <lineage>
        <taxon>Bacteria</taxon>
        <taxon>Pseudomonadati</taxon>
        <taxon>Spirochaetota</taxon>
        <taxon>Spirochaetia</taxon>
        <taxon>Spirochaetales</taxon>
        <taxon>Treponemataceae</taxon>
        <taxon>Treponema</taxon>
    </lineage>
</organism>
<dbReference type="RefSeq" id="WP_198442094.1">
    <property type="nucleotide sequence ID" value="NZ_CBCSHE010000001.1"/>
</dbReference>
<dbReference type="AlphaFoldDB" id="A0A7T3V476"/>
<dbReference type="KEGG" id="tper:IWA51_08420"/>
<gene>
    <name evidence="2" type="ORF">IWA51_08420</name>
</gene>
<feature type="signal peptide" evidence="1">
    <location>
        <begin position="1"/>
        <end position="21"/>
    </location>
</feature>
<accession>A0A7T3V476</accession>
<sequence length="799" mass="89020">MKKFLFIALTAALLASCQNNPSDSDNNQNTPPQNQTVTLQSRLQSAEPGTTIDLESEKLSVTDNGSYTIDKALTIKNGDLKNATFTVKATGVKFEKMKNISNINVAAEVGDGDFSVVNCNEIDIINVNGGGANSIHIENTTVLKLIVQKKDVRIVLKNNDTTSVKNTLIFADCKLDAETGSSFENVIINPGVTKLELAGNVVIEKIAAQESSSATISITATVKINSADSIIKANLKNEDGSAADTSEIKDATLTDAEKEELEKNIFYSKLDFESSDKEKVTVEKSDNEFVIKNTNAEAFNNNVWNKCIYTKEKLPVESNKNYQISVDLKSNKESLVFLSAKDSKSTSPASGKYFKLGTEYKTYTVETGTIGNKGWIKGEFLVAIGCAEVVYAKNFKINPIDEDALPVACWANNEDDLENMSATGTSNGAKFEFTKDVKDKFQRGSDIILSKNELDCGESYEINFEITSDVDLAEGELGIWTHVGNNITDSTGSDKITLKAGEKTKIDFFVHSFQIKEETFRIPYISFLPNKKCNLTIENIQTTKTTKEEYLSKYPSTSLYFAGHINDKWTVTEKLDSITIPGNGEVYFVLLYADTNLPKVYDPWSSLNLYPIEFKMPNDGSLLIQSQNEDGEDKLYFKNPKSESVVAKFSLTDDCKVDVTYTNPWYYIDVDRSLLPEGATGLKYIFNNNNGIQSNDAYFELTDKSVYCFKFGDSYGYDEYGNLKYQSVVSERTDNPTEKPAEGFIRLYFCSELPETPYAYLWTSGTNLVEVTNEDGTTTYEPEFWNNNDWPGIKMIKFE</sequence>
<proteinExistence type="predicted"/>
<name>A0A7T3V476_9SPIR</name>
<evidence type="ECO:0000256" key="1">
    <source>
        <dbReference type="SAM" id="SignalP"/>
    </source>
</evidence>
<dbReference type="EMBL" id="CP064936">
    <property type="protein sequence ID" value="QQA00297.1"/>
    <property type="molecule type" value="Genomic_DNA"/>
</dbReference>
<keyword evidence="1" id="KW-0732">Signal</keyword>